<comment type="similarity">
    <text evidence="2">Belongs to the GerABKC lipoprotein family.</text>
</comment>
<evidence type="ECO:0000259" key="9">
    <source>
        <dbReference type="Pfam" id="PF25198"/>
    </source>
</evidence>
<evidence type="ECO:0000259" key="8">
    <source>
        <dbReference type="Pfam" id="PF05504"/>
    </source>
</evidence>
<dbReference type="InterPro" id="IPR057336">
    <property type="entry name" value="GerAC_N"/>
</dbReference>
<dbReference type="InterPro" id="IPR038501">
    <property type="entry name" value="Spore_GerAC_C_sf"/>
</dbReference>
<dbReference type="Pfam" id="PF05504">
    <property type="entry name" value="Spore_GerAC"/>
    <property type="match status" value="1"/>
</dbReference>
<feature type="domain" description="Spore germination GerAC-like C-terminal" evidence="8">
    <location>
        <begin position="204"/>
        <end position="365"/>
    </location>
</feature>
<name>A0ABW8T701_9CLOT</name>
<comment type="subcellular location">
    <subcellularLocation>
        <location evidence="1">Membrane</location>
        <topology evidence="1">Lipid-anchor</topology>
    </subcellularLocation>
</comment>
<protein>
    <submittedName>
        <fullName evidence="10">Ger(X)C family spore germination protein</fullName>
    </submittedName>
</protein>
<proteinExistence type="inferred from homology"/>
<evidence type="ECO:0000256" key="7">
    <source>
        <dbReference type="ARBA" id="ARBA00023288"/>
    </source>
</evidence>
<dbReference type="PANTHER" id="PTHR35789:SF1">
    <property type="entry name" value="SPORE GERMINATION PROTEIN B3"/>
    <property type="match status" value="1"/>
</dbReference>
<keyword evidence="4" id="KW-0732">Signal</keyword>
<dbReference type="InterPro" id="IPR008844">
    <property type="entry name" value="Spore_GerAC-like"/>
</dbReference>
<comment type="caution">
    <text evidence="10">The sequence shown here is derived from an EMBL/GenBank/DDBJ whole genome shotgun (WGS) entry which is preliminary data.</text>
</comment>
<sequence length="369" mass="41994">MRFHRYVLVSLVIIALIAYFLSGVYRVPVEKVSVASAIGYDLDETIDGIVIHSVPITIYNIDEKMNSSTTHVSKGLTLAQTRESRQTRIDKKFLLGFERVYIVSETMGTHGIKEIVDVLIHHPQVNDTSLFCLCKGKAEDIMKMKIEGYPSSGDFIEGLIKSSREYNFYSKNYKLIDISLRLHAEGRNVVIPYIEAKDGNIIMSGLAIFQKERLVKVINIKETKELNLLRENNVTGMITTEDFGEKYVNFFGKSKRKVQCLREGNNYRFIINLNIIGDVTANEKYEDIINHPEIEKEIEEALAKKIKGKCERELQKIKSEYKIDCLELGRIAAAKYGRNTGTDWDKVITSSPIEVNVKVKIDKVGRADV</sequence>
<dbReference type="NCBIfam" id="TIGR02887">
    <property type="entry name" value="spore_ger_x_C"/>
    <property type="match status" value="1"/>
</dbReference>
<evidence type="ECO:0000256" key="3">
    <source>
        <dbReference type="ARBA" id="ARBA00022544"/>
    </source>
</evidence>
<evidence type="ECO:0000256" key="4">
    <source>
        <dbReference type="ARBA" id="ARBA00022729"/>
    </source>
</evidence>
<dbReference type="PANTHER" id="PTHR35789">
    <property type="entry name" value="SPORE GERMINATION PROTEIN B3"/>
    <property type="match status" value="1"/>
</dbReference>
<keyword evidence="5" id="KW-0472">Membrane</keyword>
<feature type="domain" description="Spore germination protein N-terminal" evidence="9">
    <location>
        <begin position="27"/>
        <end position="195"/>
    </location>
</feature>
<dbReference type="Pfam" id="PF25198">
    <property type="entry name" value="Spore_GerAC_N"/>
    <property type="match status" value="1"/>
</dbReference>
<evidence type="ECO:0000313" key="11">
    <source>
        <dbReference type="Proteomes" id="UP001623591"/>
    </source>
</evidence>
<dbReference type="InterPro" id="IPR046953">
    <property type="entry name" value="Spore_GerAC-like_C"/>
</dbReference>
<evidence type="ECO:0000256" key="6">
    <source>
        <dbReference type="ARBA" id="ARBA00023139"/>
    </source>
</evidence>
<keyword evidence="7" id="KW-0449">Lipoprotein</keyword>
<keyword evidence="3" id="KW-0309">Germination</keyword>
<dbReference type="EMBL" id="JBJHZZ010000016">
    <property type="protein sequence ID" value="MFL0248364.1"/>
    <property type="molecule type" value="Genomic_DNA"/>
</dbReference>
<keyword evidence="11" id="KW-1185">Reference proteome</keyword>
<reference evidence="10 11" key="1">
    <citation type="submission" date="2024-11" db="EMBL/GenBank/DDBJ databases">
        <authorList>
            <person name="Heng Y.C."/>
            <person name="Lim A.C.H."/>
            <person name="Lee J.K.Y."/>
            <person name="Kittelmann S."/>
        </authorList>
    </citation>
    <scope>NUCLEOTIDE SEQUENCE [LARGE SCALE GENOMIC DNA]</scope>
    <source>
        <strain evidence="10 11">WILCCON 0185</strain>
    </source>
</reference>
<dbReference type="RefSeq" id="WP_406770792.1">
    <property type="nucleotide sequence ID" value="NZ_JBJHZZ010000016.1"/>
</dbReference>
<dbReference type="Gene3D" id="3.30.300.210">
    <property type="entry name" value="Nutrient germinant receptor protein C, domain 3"/>
    <property type="match status" value="1"/>
</dbReference>
<evidence type="ECO:0000256" key="1">
    <source>
        <dbReference type="ARBA" id="ARBA00004635"/>
    </source>
</evidence>
<gene>
    <name evidence="10" type="ORF">ACJDUG_15540</name>
</gene>
<dbReference type="Proteomes" id="UP001623591">
    <property type="component" value="Unassembled WGS sequence"/>
</dbReference>
<evidence type="ECO:0000256" key="5">
    <source>
        <dbReference type="ARBA" id="ARBA00023136"/>
    </source>
</evidence>
<organism evidence="10 11">
    <name type="scientific">Candidatus Clostridium stratigraminis</name>
    <dbReference type="NCBI Taxonomy" id="3381661"/>
    <lineage>
        <taxon>Bacteria</taxon>
        <taxon>Bacillati</taxon>
        <taxon>Bacillota</taxon>
        <taxon>Clostridia</taxon>
        <taxon>Eubacteriales</taxon>
        <taxon>Clostridiaceae</taxon>
        <taxon>Clostridium</taxon>
    </lineage>
</organism>
<accession>A0ABW8T701</accession>
<evidence type="ECO:0000256" key="2">
    <source>
        <dbReference type="ARBA" id="ARBA00007886"/>
    </source>
</evidence>
<evidence type="ECO:0000313" key="10">
    <source>
        <dbReference type="EMBL" id="MFL0248364.1"/>
    </source>
</evidence>
<keyword evidence="6" id="KW-0564">Palmitate</keyword>